<evidence type="ECO:0000256" key="1">
    <source>
        <dbReference type="SAM" id="MobiDB-lite"/>
    </source>
</evidence>
<feature type="region of interest" description="Disordered" evidence="1">
    <location>
        <begin position="1"/>
        <end position="29"/>
    </location>
</feature>
<organism evidence="3 4">
    <name type="scientific">Roseateles amylovorans</name>
    <dbReference type="NCBI Taxonomy" id="2978473"/>
    <lineage>
        <taxon>Bacteria</taxon>
        <taxon>Pseudomonadati</taxon>
        <taxon>Pseudomonadota</taxon>
        <taxon>Betaproteobacteria</taxon>
        <taxon>Burkholderiales</taxon>
        <taxon>Sphaerotilaceae</taxon>
        <taxon>Roseateles</taxon>
    </lineage>
</organism>
<dbReference type="PANTHER" id="PTHR43760">
    <property type="entry name" value="ENDORIBONUCLEASE-RELATED"/>
    <property type="match status" value="1"/>
</dbReference>
<dbReference type="Gene3D" id="3.30.1330.40">
    <property type="entry name" value="RutC-like"/>
    <property type="match status" value="1"/>
</dbReference>
<dbReference type="EMBL" id="CP104562">
    <property type="protein sequence ID" value="UXH77250.1"/>
    <property type="molecule type" value="Genomic_DNA"/>
</dbReference>
<evidence type="ECO:0000313" key="3">
    <source>
        <dbReference type="EMBL" id="UXH77250.1"/>
    </source>
</evidence>
<dbReference type="CDD" id="cd02199">
    <property type="entry name" value="YjgF_YER057c_UK114_like_1"/>
    <property type="match status" value="1"/>
</dbReference>
<dbReference type="Pfam" id="PF14588">
    <property type="entry name" value="YjgF_endoribonc"/>
    <property type="match status" value="1"/>
</dbReference>
<protein>
    <submittedName>
        <fullName evidence="3">RidA family protein</fullName>
    </submittedName>
</protein>
<dbReference type="InterPro" id="IPR035959">
    <property type="entry name" value="RutC-like_sf"/>
</dbReference>
<proteinExistence type="predicted"/>
<gene>
    <name evidence="3" type="ORF">N4261_19880</name>
</gene>
<evidence type="ECO:0000259" key="2">
    <source>
        <dbReference type="Pfam" id="PF14588"/>
    </source>
</evidence>
<accession>A0ABY6AXC3</accession>
<keyword evidence="4" id="KW-1185">Reference proteome</keyword>
<dbReference type="RefSeq" id="WP_261756992.1">
    <property type="nucleotide sequence ID" value="NZ_CP104562.2"/>
</dbReference>
<feature type="compositionally biased region" description="Polar residues" evidence="1">
    <location>
        <begin position="10"/>
        <end position="19"/>
    </location>
</feature>
<name>A0ABY6AXC3_9BURK</name>
<dbReference type="PANTHER" id="PTHR43760:SF1">
    <property type="entry name" value="ENDORIBONUCLEASE L-PSP_CHORISMATE MUTASE-LIKE DOMAIN-CONTAINING PROTEIN"/>
    <property type="match status" value="1"/>
</dbReference>
<reference evidence="3" key="1">
    <citation type="submission" date="2022-10" db="EMBL/GenBank/DDBJ databases">
        <title>Characterization and whole genome sequencing of a new Roseateles species, isolated from fresh water.</title>
        <authorList>
            <person name="Guliayeva D.Y."/>
            <person name="Akhremchuk A.E."/>
            <person name="Sikolenko M.A."/>
            <person name="Valentovich L.N."/>
            <person name="Sidarenka A.V."/>
        </authorList>
    </citation>
    <scope>NUCLEOTIDE SEQUENCE</scope>
    <source>
        <strain evidence="3">BIM B-1768</strain>
    </source>
</reference>
<dbReference type="InterPro" id="IPR013813">
    <property type="entry name" value="Endoribo_LPSP/chorism_mut-like"/>
</dbReference>
<dbReference type="Proteomes" id="UP001064933">
    <property type="component" value="Chromosome"/>
</dbReference>
<feature type="domain" description="Endoribonuclease L-PSP/chorismate mutase-like" evidence="2">
    <location>
        <begin position="38"/>
        <end position="183"/>
    </location>
</feature>
<dbReference type="SUPFAM" id="SSF55298">
    <property type="entry name" value="YjgF-like"/>
    <property type="match status" value="1"/>
</dbReference>
<evidence type="ECO:0000313" key="4">
    <source>
        <dbReference type="Proteomes" id="UP001064933"/>
    </source>
</evidence>
<sequence length="186" mass="19744">MPISADPPTFASSTFNSAPSEGHGIAMRSPASGLPMERLAALGLQLPPPALPVGAYEPWQRVGTLITTSFQLPWQGDRLAFTGRLGETLSIMQGREAAVFCALQGMAQLASAADGDLNRIRLIRVDGHVGCVPGFRHIPQVLDAASTLLRDVFEPRGRHARTALGHQVMPLDAPVMLGFLAELVSG</sequence>